<dbReference type="PANTHER" id="PTHR47933">
    <property type="entry name" value="PENTATRICOPEPTIDE REPEAT-CONTAINING PROTEIN 1, MITOCHONDRIAL"/>
    <property type="match status" value="1"/>
</dbReference>
<feature type="repeat" description="PPR" evidence="2">
    <location>
        <begin position="899"/>
        <end position="933"/>
    </location>
</feature>
<feature type="repeat" description="PPR" evidence="2">
    <location>
        <begin position="944"/>
        <end position="978"/>
    </location>
</feature>
<dbReference type="Pfam" id="PF13041">
    <property type="entry name" value="PPR_2"/>
    <property type="match status" value="1"/>
</dbReference>
<sequence length="1794" mass="198902">MGRGGLPRSLLPARSAIQARRRVNARQLHTAVAPHQTDGVESTASSTCSRNARNSCLSCGPSTEATTSAVKLPLPCTRKAPLVLPPFLCPVLQERWQNWPQETFRGAVVARGMHSAAPLPLRGDASPLEGTKAGIFRRERKGVASVAAQNVEGEQHASDPVIDLEPASSQAQSESKKFEDVMKHKHFAQLRGQSTKGWQASQARETRIEQTSTRHHSQLESLQACTEDHAANPIKLYGFPPHVVDPEAREAVRALRAFLKSHSIRGARNRSAPGRKKLQIWTADEWEAASSELWSAWARANELQALSANDHVQTAERLFVFGRFEAALRREWHAARFVRSLAGSRMEAVVMHADVTLPSAPRSSTEELSVWVESLRIKAQSLLAMTKRSQQSLESAVDRLLLDHQSLLLAGAYDTISSDQPASSKILRHLGRAVGSLLDAWLFSGQRPAKGATARSTRSNQDDAEEESVSSDPASEAFELHKPRSRQDCYALKGLVWLWRRPETFIFFRGTKYKWAHSALYGLLAQLHEPVLSASTLWAGQSEAWRAAHGSEAVSILIFALSSREKLLHAYTVYVTMIGAKPSQFDTSPRLGLLERLRRRLLRLTSRARMHDIAERLCDDLWRKAPADKDGSPRLEEGTLRTLVMHYARRGASDLVRSTHQTLMRRFPQSEHAFGLLQEAEALCASRKGDLPGVMRAYGLHLEDGQPFGSVLPDDAKYSLPRAAPLRLMEALTYGDHVPEAEALYDRVLEVYSRVTPQIVDLLMDSYTRQGDMVSALSLYDELKASSMPLSIRTYTSLVTGFAHRKDPDSAYRAVQAAIADGLRPDHFMWNALLDAYVECGQWEAMTALAAWMRDHPSPAMRPSAATHTILLKGQMLSGSSPEEMRAMFDDIRKSHPPNEHTWAYLLQTYCDRGRLKEAFQIFQQLDDALRKPYVSAHKGGGAARRHFTILLHTYIRHKRFNEGRQVFEEMQRRGIQPSKITWGVVISGYARMRHGEGLSIAKEIADRAAIESSQPPHLHESTWSSPALRQGTDSQALYLPILLAATRSGNPKEAQDAVQSIAALGIRVSSHTWITLLDVHRKARDLDAVERVWDSIFRDAIKQRDGKFTLEDGVAAQAEDEAAGAHHPLKLPDVRSHARNLLCVPLSMAIDACSAAGRHDDVGRLWAQVRDNGFAFDPQNWNALVVALLRADRLEDALRIFNDLLLEADDRPPPGVLKGGHDAPGTSDDDESSWLGDKSTIGHADAEVSATEGEASVAQVHDSSKSSDGANEPIVINGEIVFSDAESIKRMEPTHRISPRQRRVMSFEIGEPVRQVEISPRPISRASFTSVEEKAKSRQVRPFYPTLLQHDFGAESAADLAAATRPFFPVESELDPLPTELVHELAWVLDRSEDQASGATLTAASIYPSDDEVARWQTQAGHQAGTSASIYAADDTEGDLLTESGADIHEQMSFAIEDADFEEPDPALVEVFVPRADAEDFTSSRFTAAPPSPSTNAHKGSRTPHITEEIEEGPENHGQDFHPHQHGEKGELEEADAPEGILSDPPPYTEYLDRGAHTHVDDFQADSAQESLFSGPPAQRFWFANSETLASIIATMRELRRKRFNRREPDAVPGATRVDRALRMYPRAAQRLRDYLPTLTHLEDKRKLRAQRGWLEDSGPNVPKELNPLLGSLPERPDKDSNDSLSDLDRIRQDPSFRTFAKKPRGSPTARELPRQSRFYPLRKDEGTTTQNLGNASSEHTLSRSAPSARTRSGKNGAQNQTATRGTSVSSEPPLAAARPSGKAIPPHLLRQQ</sequence>
<dbReference type="EMBL" id="KZ819403">
    <property type="protein sequence ID" value="PWN40946.1"/>
    <property type="molecule type" value="Genomic_DNA"/>
</dbReference>
<dbReference type="PANTHER" id="PTHR47933:SF11">
    <property type="entry name" value="PENTATRICOPEPTIDE REPEAT-CONTAINING PROTEIN 2"/>
    <property type="match status" value="1"/>
</dbReference>
<dbReference type="NCBIfam" id="TIGR00756">
    <property type="entry name" value="PPR"/>
    <property type="match status" value="1"/>
</dbReference>
<keyword evidence="5" id="KW-1185">Reference proteome</keyword>
<dbReference type="GeneID" id="37037563"/>
<evidence type="ECO:0000256" key="3">
    <source>
        <dbReference type="SAM" id="MobiDB-lite"/>
    </source>
</evidence>
<feature type="compositionally biased region" description="Basic and acidic residues" evidence="3">
    <location>
        <begin position="1515"/>
        <end position="1533"/>
    </location>
</feature>
<feature type="region of interest" description="Disordered" evidence="3">
    <location>
        <begin position="1212"/>
        <end position="1272"/>
    </location>
</feature>
<feature type="repeat" description="PPR" evidence="2">
    <location>
        <begin position="1178"/>
        <end position="1213"/>
    </location>
</feature>
<dbReference type="RefSeq" id="XP_025368106.1">
    <property type="nucleotide sequence ID" value="XM_025515693.1"/>
</dbReference>
<proteinExistence type="predicted"/>
<dbReference type="Proteomes" id="UP000245783">
    <property type="component" value="Unassembled WGS sequence"/>
</dbReference>
<gene>
    <name evidence="4" type="ORF">IE81DRAFT_342433</name>
</gene>
<keyword evidence="1" id="KW-0677">Repeat</keyword>
<protein>
    <recommendedName>
        <fullName evidence="6">TPR-like protein</fullName>
    </recommendedName>
</protein>
<dbReference type="InterPro" id="IPR011990">
    <property type="entry name" value="TPR-like_helical_dom_sf"/>
</dbReference>
<organism evidence="4 5">
    <name type="scientific">Ceraceosorus guamensis</name>
    <dbReference type="NCBI Taxonomy" id="1522189"/>
    <lineage>
        <taxon>Eukaryota</taxon>
        <taxon>Fungi</taxon>
        <taxon>Dikarya</taxon>
        <taxon>Basidiomycota</taxon>
        <taxon>Ustilaginomycotina</taxon>
        <taxon>Exobasidiomycetes</taxon>
        <taxon>Ceraceosorales</taxon>
        <taxon>Ceraceosoraceae</taxon>
        <taxon>Ceraceosorus</taxon>
    </lineage>
</organism>
<dbReference type="OrthoDB" id="185373at2759"/>
<dbReference type="STRING" id="1522189.A0A316VTM0"/>
<name>A0A316VTM0_9BASI</name>
<evidence type="ECO:0008006" key="6">
    <source>
        <dbReference type="Google" id="ProtNLM"/>
    </source>
</evidence>
<evidence type="ECO:0000256" key="1">
    <source>
        <dbReference type="ARBA" id="ARBA00022737"/>
    </source>
</evidence>
<dbReference type="SUPFAM" id="SSF48452">
    <property type="entry name" value="TPR-like"/>
    <property type="match status" value="1"/>
</dbReference>
<dbReference type="InterPro" id="IPR002885">
    <property type="entry name" value="PPR_rpt"/>
</dbReference>
<dbReference type="Pfam" id="PF13812">
    <property type="entry name" value="PPR_3"/>
    <property type="match status" value="1"/>
</dbReference>
<dbReference type="InterPro" id="IPR051240">
    <property type="entry name" value="Mito_RNA-Proc/Resp"/>
</dbReference>
<feature type="compositionally biased region" description="Polar residues" evidence="3">
    <location>
        <begin position="1729"/>
        <end position="1772"/>
    </location>
</feature>
<feature type="compositionally biased region" description="Basic and acidic residues" evidence="3">
    <location>
        <begin position="1676"/>
        <end position="1696"/>
    </location>
</feature>
<feature type="region of interest" description="Disordered" evidence="3">
    <location>
        <begin position="1483"/>
        <end position="1554"/>
    </location>
</feature>
<accession>A0A316VTM0</accession>
<evidence type="ECO:0000256" key="2">
    <source>
        <dbReference type="PROSITE-ProRule" id="PRU00708"/>
    </source>
</evidence>
<evidence type="ECO:0000313" key="5">
    <source>
        <dbReference type="Proteomes" id="UP000245783"/>
    </source>
</evidence>
<feature type="repeat" description="PPR" evidence="2">
    <location>
        <begin position="791"/>
        <end position="825"/>
    </location>
</feature>
<reference evidence="4 5" key="1">
    <citation type="journal article" date="2018" name="Mol. Biol. Evol.">
        <title>Broad Genomic Sampling Reveals a Smut Pathogenic Ancestry of the Fungal Clade Ustilaginomycotina.</title>
        <authorList>
            <person name="Kijpornyongpan T."/>
            <person name="Mondo S.J."/>
            <person name="Barry K."/>
            <person name="Sandor L."/>
            <person name="Lee J."/>
            <person name="Lipzen A."/>
            <person name="Pangilinan J."/>
            <person name="LaButti K."/>
            <person name="Hainaut M."/>
            <person name="Henrissat B."/>
            <person name="Grigoriev I.V."/>
            <person name="Spatafora J.W."/>
            <person name="Aime M.C."/>
        </authorList>
    </citation>
    <scope>NUCLEOTIDE SEQUENCE [LARGE SCALE GENOMIC DNA]</scope>
    <source>
        <strain evidence="4 5">MCA 4658</strain>
    </source>
</reference>
<dbReference type="Pfam" id="PF01535">
    <property type="entry name" value="PPR"/>
    <property type="match status" value="2"/>
</dbReference>
<dbReference type="Gene3D" id="1.25.40.10">
    <property type="entry name" value="Tetratricopeptide repeat domain"/>
    <property type="match status" value="3"/>
</dbReference>
<dbReference type="GO" id="GO:0003729">
    <property type="term" value="F:mRNA binding"/>
    <property type="evidence" value="ECO:0007669"/>
    <property type="project" value="TreeGrafter"/>
</dbReference>
<feature type="region of interest" description="Disordered" evidence="3">
    <location>
        <begin position="452"/>
        <end position="477"/>
    </location>
</feature>
<dbReference type="PROSITE" id="PS51375">
    <property type="entry name" value="PPR"/>
    <property type="match status" value="4"/>
</dbReference>
<feature type="region of interest" description="Disordered" evidence="3">
    <location>
        <begin position="1655"/>
        <end position="1794"/>
    </location>
</feature>
<evidence type="ECO:0000313" key="4">
    <source>
        <dbReference type="EMBL" id="PWN40946.1"/>
    </source>
</evidence>
<dbReference type="InParanoid" id="A0A316VTM0"/>